<organism evidence="2 3">
    <name type="scientific">Rhizoctonia solani AG-3 Rhs1AP</name>
    <dbReference type="NCBI Taxonomy" id="1086054"/>
    <lineage>
        <taxon>Eukaryota</taxon>
        <taxon>Fungi</taxon>
        <taxon>Dikarya</taxon>
        <taxon>Basidiomycota</taxon>
        <taxon>Agaricomycotina</taxon>
        <taxon>Agaricomycetes</taxon>
        <taxon>Cantharellales</taxon>
        <taxon>Ceratobasidiaceae</taxon>
        <taxon>Rhizoctonia</taxon>
    </lineage>
</organism>
<reference evidence="3" key="1">
    <citation type="journal article" date="2014" name="Genome Announc.">
        <title>Draft genome sequence of the plant-pathogenic soil fungus Rhizoctonia solani anastomosis group 3 strain Rhs1AP.</title>
        <authorList>
            <person name="Cubeta M.A."/>
            <person name="Thomas E."/>
            <person name="Dean R.A."/>
            <person name="Jabaji S."/>
            <person name="Neate S.M."/>
            <person name="Tavantzis S."/>
            <person name="Toda T."/>
            <person name="Vilgalys R."/>
            <person name="Bharathan N."/>
            <person name="Fedorova-Abrams N."/>
            <person name="Pakala S.B."/>
            <person name="Pakala S.M."/>
            <person name="Zafar N."/>
            <person name="Joardar V."/>
            <person name="Losada L."/>
            <person name="Nierman W.C."/>
        </authorList>
    </citation>
    <scope>NUCLEOTIDE SEQUENCE [LARGE SCALE GENOMIC DNA]</scope>
    <source>
        <strain evidence="3">AG-3</strain>
    </source>
</reference>
<accession>A0A0A1UJY2</accession>
<dbReference type="Proteomes" id="UP000030108">
    <property type="component" value="Unassembled WGS sequence"/>
</dbReference>
<proteinExistence type="predicted"/>
<protein>
    <submittedName>
        <fullName evidence="2">Uncharacterized protein</fullName>
    </submittedName>
</protein>
<comment type="caution">
    <text evidence="2">The sequence shown here is derived from an EMBL/GenBank/DDBJ whole genome shotgun (WGS) entry which is preliminary data.</text>
</comment>
<feature type="region of interest" description="Disordered" evidence="1">
    <location>
        <begin position="1"/>
        <end position="35"/>
    </location>
</feature>
<feature type="non-terminal residue" evidence="2">
    <location>
        <position position="67"/>
    </location>
</feature>
<evidence type="ECO:0000313" key="2">
    <source>
        <dbReference type="EMBL" id="EUC59362.1"/>
    </source>
</evidence>
<feature type="compositionally biased region" description="Polar residues" evidence="1">
    <location>
        <begin position="22"/>
        <end position="33"/>
    </location>
</feature>
<evidence type="ECO:0000256" key="1">
    <source>
        <dbReference type="SAM" id="MobiDB-lite"/>
    </source>
</evidence>
<dbReference type="EMBL" id="JATN01000321">
    <property type="protein sequence ID" value="EUC59362.1"/>
    <property type="molecule type" value="Genomic_DNA"/>
</dbReference>
<gene>
    <name evidence="2" type="ORF">RSOL_310570</name>
</gene>
<dbReference type="AlphaFoldDB" id="A0A0A1UJY2"/>
<name>A0A0A1UJY2_9AGAM</name>
<sequence length="67" mass="7009">MHFVSQAPKLSVSSSTKRKQLSDTPTSEATAHQQKARACIEALEAILDAAKSVPPTLKASNTASSAN</sequence>
<evidence type="ECO:0000313" key="3">
    <source>
        <dbReference type="Proteomes" id="UP000030108"/>
    </source>
</evidence>